<dbReference type="EMBL" id="AP025314">
    <property type="protein sequence ID" value="BDD09384.1"/>
    <property type="molecule type" value="Genomic_DNA"/>
</dbReference>
<proteinExistence type="predicted"/>
<keyword evidence="2" id="KW-1185">Reference proteome</keyword>
<evidence type="ECO:0000313" key="2">
    <source>
        <dbReference type="Proteomes" id="UP001348817"/>
    </source>
</evidence>
<evidence type="ECO:0000313" key="1">
    <source>
        <dbReference type="EMBL" id="BDD09384.1"/>
    </source>
</evidence>
<name>A0AAU9CSG5_9BACT</name>
<dbReference type="KEGG" id="fax:FUAX_18160"/>
<dbReference type="Proteomes" id="UP001348817">
    <property type="component" value="Chromosome"/>
</dbReference>
<accession>A0AAU9CSG5</accession>
<reference evidence="1 2" key="1">
    <citation type="submission" date="2021-12" db="EMBL/GenBank/DDBJ databases">
        <title>Genome sequencing of bacteria with rrn-lacking chromosome and rrn-plasmid.</title>
        <authorList>
            <person name="Anda M."/>
            <person name="Iwasaki W."/>
        </authorList>
    </citation>
    <scope>NUCLEOTIDE SEQUENCE [LARGE SCALE GENOMIC DNA]</scope>
    <source>
        <strain evidence="1 2">DSM 100852</strain>
    </source>
</reference>
<dbReference type="AlphaFoldDB" id="A0AAU9CSG5"/>
<organism evidence="1 2">
    <name type="scientific">Fulvitalea axinellae</name>
    <dbReference type="NCBI Taxonomy" id="1182444"/>
    <lineage>
        <taxon>Bacteria</taxon>
        <taxon>Pseudomonadati</taxon>
        <taxon>Bacteroidota</taxon>
        <taxon>Cytophagia</taxon>
        <taxon>Cytophagales</taxon>
        <taxon>Persicobacteraceae</taxon>
        <taxon>Fulvitalea</taxon>
    </lineage>
</organism>
<gene>
    <name evidence="1" type="ORF">FUAX_18160</name>
</gene>
<sequence>MKGLIPVLVFFILVPVFCAGQKVGGFPVIEGLDTRGFKERVAWVPERVECRYLYIGKLQDSIRVGNDLSPYWNSKIMSDYLCYESDSVDRRLSALGYWEWTKLEVLVDTTQRILVKKERGFTIDKYYLAYPVLIVNQNSIPVNIGVPEYLDLSVEARDLDGHWKTLARPFNFFCLSGASMVHLPPGEVVLGNALIFSGATMTSLRVRFGNSVSESFWGSVNLGQLTDSAPFNYFYDGRAWSYPELASRHFYW</sequence>
<dbReference type="RefSeq" id="WP_338394591.1">
    <property type="nucleotide sequence ID" value="NZ_AP025314.1"/>
</dbReference>
<protein>
    <submittedName>
        <fullName evidence="1">Uncharacterized protein</fullName>
    </submittedName>
</protein>